<name>Q0AGT0_NITEC</name>
<evidence type="ECO:0000313" key="2">
    <source>
        <dbReference type="Proteomes" id="UP000001966"/>
    </source>
</evidence>
<dbReference type="KEGG" id="net:Neut_1197"/>
<dbReference type="AlphaFoldDB" id="Q0AGT0"/>
<sequence length="49" mass="5516">MSIFADSGYTAQPPIEVVRLCLGEVITVQIARRSEPHTFAVILRCWIVE</sequence>
<evidence type="ECO:0000313" key="1">
    <source>
        <dbReference type="EMBL" id="ABI59452.1"/>
    </source>
</evidence>
<dbReference type="EMBL" id="CP000450">
    <property type="protein sequence ID" value="ABI59452.1"/>
    <property type="molecule type" value="Genomic_DNA"/>
</dbReference>
<organism evidence="1 2">
    <name type="scientific">Nitrosomonas eutropha (strain DSM 101675 / C91 / Nm57)</name>
    <dbReference type="NCBI Taxonomy" id="335283"/>
    <lineage>
        <taxon>Bacteria</taxon>
        <taxon>Pseudomonadati</taxon>
        <taxon>Pseudomonadota</taxon>
        <taxon>Betaproteobacteria</taxon>
        <taxon>Nitrosomonadales</taxon>
        <taxon>Nitrosomonadaceae</taxon>
        <taxon>Nitrosomonas</taxon>
    </lineage>
</organism>
<dbReference type="HOGENOM" id="CLU_3138236_0_0_4"/>
<proteinExistence type="predicted"/>
<protein>
    <submittedName>
        <fullName evidence="1">Transposase-like protein</fullName>
    </submittedName>
</protein>
<reference evidence="1 2" key="1">
    <citation type="journal article" date="2007" name="Environ. Microbiol.">
        <title>Whole-genome analysis of the ammonia-oxidizing bacterium, Nitrosomonas eutropha C91: implications for niche adaptation.</title>
        <authorList>
            <person name="Stein L.Y."/>
            <person name="Arp D.J."/>
            <person name="Berube P.M."/>
            <person name="Chain P.S."/>
            <person name="Hauser L."/>
            <person name="Jetten M.S."/>
            <person name="Klotz M.G."/>
            <person name="Larimer F.W."/>
            <person name="Norton J.M."/>
            <person name="Op den Camp H.J.M."/>
            <person name="Shin M."/>
            <person name="Wei X."/>
        </authorList>
    </citation>
    <scope>NUCLEOTIDE SEQUENCE [LARGE SCALE GENOMIC DNA]</scope>
    <source>
        <strain evidence="2">DSM 101675 / C91 / Nm57</strain>
    </source>
</reference>
<dbReference type="Proteomes" id="UP000001966">
    <property type="component" value="Chromosome"/>
</dbReference>
<gene>
    <name evidence="1" type="ordered locus">Neut_1197</name>
</gene>
<accession>Q0AGT0</accession>